<protein>
    <recommendedName>
        <fullName evidence="2">GTP 3',8-cyclase</fullName>
        <ecNumber evidence="2">4.1.99.22</ecNumber>
    </recommendedName>
</protein>
<dbReference type="GO" id="GO:0046872">
    <property type="term" value="F:metal ion binding"/>
    <property type="evidence" value="ECO:0007669"/>
    <property type="project" value="UniProtKB-KW"/>
</dbReference>
<dbReference type="GO" id="GO:0061798">
    <property type="term" value="F:GTP 3',8'-cyclase activity"/>
    <property type="evidence" value="ECO:0007669"/>
    <property type="project" value="UniProtKB-EC"/>
</dbReference>
<dbReference type="GO" id="GO:0005525">
    <property type="term" value="F:GTP binding"/>
    <property type="evidence" value="ECO:0007669"/>
    <property type="project" value="UniProtKB-KW"/>
</dbReference>
<dbReference type="Pfam" id="PF06463">
    <property type="entry name" value="Mob_synth_C"/>
    <property type="match status" value="1"/>
</dbReference>
<keyword evidence="6" id="KW-0547">Nucleotide-binding</keyword>
<dbReference type="CDD" id="cd01335">
    <property type="entry name" value="Radical_SAM"/>
    <property type="match status" value="1"/>
</dbReference>
<dbReference type="Gene3D" id="3.20.20.70">
    <property type="entry name" value="Aldolase class I"/>
    <property type="match status" value="1"/>
</dbReference>
<dbReference type="GO" id="GO:0051539">
    <property type="term" value="F:4 iron, 4 sulfur cluster binding"/>
    <property type="evidence" value="ECO:0007669"/>
    <property type="project" value="UniProtKB-KW"/>
</dbReference>
<dbReference type="EMBL" id="UOFI01000074">
    <property type="protein sequence ID" value="VAW66174.1"/>
    <property type="molecule type" value="Genomic_DNA"/>
</dbReference>
<evidence type="ECO:0000256" key="4">
    <source>
        <dbReference type="ARBA" id="ARBA00022691"/>
    </source>
</evidence>
<dbReference type="PROSITE" id="PS01305">
    <property type="entry name" value="MOAA_NIFB_PQQE"/>
    <property type="match status" value="1"/>
</dbReference>
<evidence type="ECO:0000256" key="10">
    <source>
        <dbReference type="ARBA" id="ARBA00023150"/>
    </source>
</evidence>
<evidence type="ECO:0000313" key="14">
    <source>
        <dbReference type="EMBL" id="VAW66174.1"/>
    </source>
</evidence>
<dbReference type="UniPathway" id="UPA00344"/>
<evidence type="ECO:0000256" key="8">
    <source>
        <dbReference type="ARBA" id="ARBA00023014"/>
    </source>
</evidence>
<dbReference type="SUPFAM" id="SSF102114">
    <property type="entry name" value="Radical SAM enzymes"/>
    <property type="match status" value="1"/>
</dbReference>
<feature type="domain" description="Radical SAM core" evidence="13">
    <location>
        <begin position="9"/>
        <end position="233"/>
    </location>
</feature>
<evidence type="ECO:0000256" key="12">
    <source>
        <dbReference type="ARBA" id="ARBA00048697"/>
    </source>
</evidence>
<reference evidence="14" key="1">
    <citation type="submission" date="2018-06" db="EMBL/GenBank/DDBJ databases">
        <authorList>
            <person name="Zhirakovskaya E."/>
        </authorList>
    </citation>
    <scope>NUCLEOTIDE SEQUENCE</scope>
</reference>
<keyword evidence="3" id="KW-0004">4Fe-4S</keyword>
<keyword evidence="10" id="KW-0501">Molybdenum cofactor biosynthesis</keyword>
<dbReference type="Pfam" id="PF04055">
    <property type="entry name" value="Radical_SAM"/>
    <property type="match status" value="1"/>
</dbReference>
<keyword evidence="7" id="KW-0408">Iron</keyword>
<accession>A0A3B0YBW2</accession>
<evidence type="ECO:0000256" key="9">
    <source>
        <dbReference type="ARBA" id="ARBA00023134"/>
    </source>
</evidence>
<comment type="cofactor">
    <cofactor evidence="1">
        <name>[4Fe-4S] cluster</name>
        <dbReference type="ChEBI" id="CHEBI:49883"/>
    </cofactor>
</comment>
<dbReference type="InterPro" id="IPR006638">
    <property type="entry name" value="Elp3/MiaA/NifB-like_rSAM"/>
</dbReference>
<comment type="catalytic activity">
    <reaction evidence="12">
        <text>GTP + AH2 + S-adenosyl-L-methionine = (8S)-3',8-cyclo-7,8-dihydroguanosine 5'-triphosphate + 5'-deoxyadenosine + L-methionine + A + H(+)</text>
        <dbReference type="Rhea" id="RHEA:49576"/>
        <dbReference type="ChEBI" id="CHEBI:13193"/>
        <dbReference type="ChEBI" id="CHEBI:15378"/>
        <dbReference type="ChEBI" id="CHEBI:17319"/>
        <dbReference type="ChEBI" id="CHEBI:17499"/>
        <dbReference type="ChEBI" id="CHEBI:37565"/>
        <dbReference type="ChEBI" id="CHEBI:57844"/>
        <dbReference type="ChEBI" id="CHEBI:59789"/>
        <dbReference type="ChEBI" id="CHEBI:131766"/>
        <dbReference type="EC" id="4.1.99.22"/>
    </reaction>
</comment>
<keyword evidence="9" id="KW-0342">GTP-binding</keyword>
<keyword evidence="4" id="KW-0949">S-adenosyl-L-methionine</keyword>
<dbReference type="SFLD" id="SFLDG01386">
    <property type="entry name" value="main_SPASM_domain-containing"/>
    <property type="match status" value="1"/>
</dbReference>
<dbReference type="InterPro" id="IPR000385">
    <property type="entry name" value="MoaA_NifB_PqqE_Fe-S-bd_CS"/>
</dbReference>
<evidence type="ECO:0000256" key="6">
    <source>
        <dbReference type="ARBA" id="ARBA00022741"/>
    </source>
</evidence>
<dbReference type="InterPro" id="IPR040064">
    <property type="entry name" value="MoaA-like"/>
</dbReference>
<dbReference type="InterPro" id="IPR007197">
    <property type="entry name" value="rSAM"/>
</dbReference>
<dbReference type="SMART" id="SM00729">
    <property type="entry name" value="Elp3"/>
    <property type="match status" value="1"/>
</dbReference>
<dbReference type="SFLD" id="SFLDG01383">
    <property type="entry name" value="cyclic_pyranopterin_phosphate"/>
    <property type="match status" value="1"/>
</dbReference>
<sequence length="328" mass="36556">MNEPALIDKFGRSIDYVRISVTDRCDLRCSYCMPKHFRDFHEPEEWLTFDELERVVAAFARMGTRRVRLTGGEPLVRKNLPELASRLSALPGLEDLSLSTNCTRMSKHAEELYAAGISRVNVSLDSLNADTFKELTGGKLEKVLDGLMAAKAVGLSPIKVNMVLMEGVNDREVESMVEFCGKHGFTLRFIETMPVGDMGRAASSKFVNLQDIKKRLSKSFELVPGVMPGGGPARYMNVVGTDITIGFITPMSQHFCETCNRVRLSVDGTIYTCLGQEDSFELRPLLRSGISDADLELAIRSAIDLKPEKHEFNENPEKVLRFMSYTGG</sequence>
<dbReference type="InterPro" id="IPR013785">
    <property type="entry name" value="Aldolase_TIM"/>
</dbReference>
<dbReference type="GO" id="GO:0061799">
    <property type="term" value="F:cyclic pyranopterin monophosphate synthase activity"/>
    <property type="evidence" value="ECO:0007669"/>
    <property type="project" value="TreeGrafter"/>
</dbReference>
<proteinExistence type="inferred from homology"/>
<evidence type="ECO:0000256" key="3">
    <source>
        <dbReference type="ARBA" id="ARBA00022485"/>
    </source>
</evidence>
<dbReference type="InterPro" id="IPR058240">
    <property type="entry name" value="rSAM_sf"/>
</dbReference>
<keyword evidence="5" id="KW-0479">Metal-binding</keyword>
<dbReference type="PROSITE" id="PS51918">
    <property type="entry name" value="RADICAL_SAM"/>
    <property type="match status" value="1"/>
</dbReference>
<dbReference type="InterPro" id="IPR013483">
    <property type="entry name" value="MoaA"/>
</dbReference>
<keyword evidence="8" id="KW-0411">Iron-sulfur</keyword>
<dbReference type="InterPro" id="IPR050105">
    <property type="entry name" value="MoCo_biosynth_MoaA/MoaC"/>
</dbReference>
<dbReference type="GO" id="GO:0006777">
    <property type="term" value="P:Mo-molybdopterin cofactor biosynthetic process"/>
    <property type="evidence" value="ECO:0007669"/>
    <property type="project" value="UniProtKB-KW"/>
</dbReference>
<evidence type="ECO:0000256" key="1">
    <source>
        <dbReference type="ARBA" id="ARBA00001966"/>
    </source>
</evidence>
<name>A0A3B0YBW2_9ZZZZ</name>
<dbReference type="PANTHER" id="PTHR22960">
    <property type="entry name" value="MOLYBDOPTERIN COFACTOR SYNTHESIS PROTEIN A"/>
    <property type="match status" value="1"/>
</dbReference>
<evidence type="ECO:0000256" key="7">
    <source>
        <dbReference type="ARBA" id="ARBA00023004"/>
    </source>
</evidence>
<gene>
    <name evidence="14" type="ORF">MNBD_GAMMA09-3437</name>
</gene>
<organism evidence="14">
    <name type="scientific">hydrothermal vent metagenome</name>
    <dbReference type="NCBI Taxonomy" id="652676"/>
    <lineage>
        <taxon>unclassified sequences</taxon>
        <taxon>metagenomes</taxon>
        <taxon>ecological metagenomes</taxon>
    </lineage>
</organism>
<evidence type="ECO:0000256" key="2">
    <source>
        <dbReference type="ARBA" id="ARBA00012167"/>
    </source>
</evidence>
<dbReference type="HAMAP" id="MF_01225_B">
    <property type="entry name" value="MoaA_B"/>
    <property type="match status" value="1"/>
</dbReference>
<evidence type="ECO:0000256" key="5">
    <source>
        <dbReference type="ARBA" id="ARBA00022723"/>
    </source>
</evidence>
<dbReference type="PANTHER" id="PTHR22960:SF0">
    <property type="entry name" value="MOLYBDENUM COFACTOR BIOSYNTHESIS PROTEIN 1"/>
    <property type="match status" value="1"/>
</dbReference>
<dbReference type="NCBIfam" id="TIGR02666">
    <property type="entry name" value="moaA"/>
    <property type="match status" value="1"/>
</dbReference>
<dbReference type="SFLD" id="SFLDG01067">
    <property type="entry name" value="SPASM/twitch_domain_containing"/>
    <property type="match status" value="1"/>
</dbReference>
<evidence type="ECO:0000256" key="11">
    <source>
        <dbReference type="ARBA" id="ARBA00023239"/>
    </source>
</evidence>
<dbReference type="AlphaFoldDB" id="A0A3B0YBW2"/>
<keyword evidence="11 14" id="KW-0456">Lyase</keyword>
<evidence type="ECO:0000259" key="13">
    <source>
        <dbReference type="PROSITE" id="PS51918"/>
    </source>
</evidence>
<dbReference type="EC" id="4.1.99.22" evidence="2"/>
<dbReference type="SFLD" id="SFLDS00029">
    <property type="entry name" value="Radical_SAM"/>
    <property type="match status" value="1"/>
</dbReference>
<dbReference type="InterPro" id="IPR010505">
    <property type="entry name" value="MoaA_twitch"/>
</dbReference>
<dbReference type="CDD" id="cd21117">
    <property type="entry name" value="Twitch_MoaA"/>
    <property type="match status" value="1"/>
</dbReference>